<dbReference type="STRING" id="1048983.EL17_17635"/>
<protein>
    <recommendedName>
        <fullName evidence="2">Anti-sigma factor antagonist</fullName>
    </recommendedName>
</protein>
<name>A0A074KUH4_9BACT</name>
<evidence type="ECO:0000313" key="5">
    <source>
        <dbReference type="Proteomes" id="UP000027821"/>
    </source>
</evidence>
<dbReference type="PROSITE" id="PS50801">
    <property type="entry name" value="STAS"/>
    <property type="match status" value="1"/>
</dbReference>
<comment type="caution">
    <text evidence="4">The sequence shown here is derived from an EMBL/GenBank/DDBJ whole genome shotgun (WGS) entry which is preliminary data.</text>
</comment>
<comment type="similarity">
    <text evidence="1 2">Belongs to the anti-sigma-factor antagonist family.</text>
</comment>
<dbReference type="InterPro" id="IPR003658">
    <property type="entry name" value="Anti-sigma_ant"/>
</dbReference>
<accession>A0A074KUH4</accession>
<sequence length="130" mass="14638">MKYSVDKKEQYVIFTPHEEKLDSSLSPVLKSELLTVHAEGYRNLILDMSEVKYADSSGLSALLVGNRTFNEDGGIFVISSPQEHVTKLIKISMLDKVLNVVDTHEEAAEAIFIHEIKNNTDEDGEEEEEI</sequence>
<dbReference type="PANTHER" id="PTHR33495">
    <property type="entry name" value="ANTI-SIGMA FACTOR ANTAGONIST TM_1081-RELATED-RELATED"/>
    <property type="match status" value="1"/>
</dbReference>
<dbReference type="PANTHER" id="PTHR33495:SF2">
    <property type="entry name" value="ANTI-SIGMA FACTOR ANTAGONIST TM_1081-RELATED"/>
    <property type="match status" value="1"/>
</dbReference>
<evidence type="ECO:0000256" key="1">
    <source>
        <dbReference type="ARBA" id="ARBA00009013"/>
    </source>
</evidence>
<gene>
    <name evidence="4" type="ORF">EL17_17635</name>
</gene>
<keyword evidence="5" id="KW-1185">Reference proteome</keyword>
<dbReference type="InterPro" id="IPR036513">
    <property type="entry name" value="STAS_dom_sf"/>
</dbReference>
<dbReference type="Pfam" id="PF01740">
    <property type="entry name" value="STAS"/>
    <property type="match status" value="1"/>
</dbReference>
<organism evidence="4 5">
    <name type="scientific">Anditalea andensis</name>
    <dbReference type="NCBI Taxonomy" id="1048983"/>
    <lineage>
        <taxon>Bacteria</taxon>
        <taxon>Pseudomonadati</taxon>
        <taxon>Bacteroidota</taxon>
        <taxon>Cytophagia</taxon>
        <taxon>Cytophagales</taxon>
        <taxon>Cytophagaceae</taxon>
        <taxon>Anditalea</taxon>
    </lineage>
</organism>
<dbReference type="Gene3D" id="3.30.750.24">
    <property type="entry name" value="STAS domain"/>
    <property type="match status" value="1"/>
</dbReference>
<feature type="domain" description="STAS" evidence="3">
    <location>
        <begin position="21"/>
        <end position="114"/>
    </location>
</feature>
<evidence type="ECO:0000313" key="4">
    <source>
        <dbReference type="EMBL" id="KEO72559.1"/>
    </source>
</evidence>
<dbReference type="AlphaFoldDB" id="A0A074KUH4"/>
<reference evidence="4 5" key="1">
    <citation type="submission" date="2014-04" db="EMBL/GenBank/DDBJ databases">
        <title>Characterization and application of a salt tolerant electro-active bacterium.</title>
        <authorList>
            <person name="Yang L."/>
            <person name="Wei S."/>
            <person name="Tay Q.X.M."/>
        </authorList>
    </citation>
    <scope>NUCLEOTIDE SEQUENCE [LARGE SCALE GENOMIC DNA]</scope>
    <source>
        <strain evidence="4 5">LY1</strain>
    </source>
</reference>
<dbReference type="OrthoDB" id="9796110at2"/>
<evidence type="ECO:0000259" key="3">
    <source>
        <dbReference type="PROSITE" id="PS50801"/>
    </source>
</evidence>
<evidence type="ECO:0000256" key="2">
    <source>
        <dbReference type="RuleBase" id="RU003749"/>
    </source>
</evidence>
<proteinExistence type="inferred from homology"/>
<dbReference type="EMBL" id="JMIH01000024">
    <property type="protein sequence ID" value="KEO72559.1"/>
    <property type="molecule type" value="Genomic_DNA"/>
</dbReference>
<dbReference type="GO" id="GO:0043856">
    <property type="term" value="F:anti-sigma factor antagonist activity"/>
    <property type="evidence" value="ECO:0007669"/>
    <property type="project" value="InterPro"/>
</dbReference>
<dbReference type="CDD" id="cd07043">
    <property type="entry name" value="STAS_anti-anti-sigma_factors"/>
    <property type="match status" value="1"/>
</dbReference>
<dbReference type="eggNOG" id="COG1366">
    <property type="taxonomic scope" value="Bacteria"/>
</dbReference>
<dbReference type="Proteomes" id="UP000027821">
    <property type="component" value="Unassembled WGS sequence"/>
</dbReference>
<dbReference type="SUPFAM" id="SSF52091">
    <property type="entry name" value="SpoIIaa-like"/>
    <property type="match status" value="1"/>
</dbReference>
<dbReference type="InterPro" id="IPR002645">
    <property type="entry name" value="STAS_dom"/>
</dbReference>
<dbReference type="NCBIfam" id="TIGR00377">
    <property type="entry name" value="ant_ant_sig"/>
    <property type="match status" value="1"/>
</dbReference>
<dbReference type="RefSeq" id="WP_035077198.1">
    <property type="nucleotide sequence ID" value="NZ_JMIH01000024.1"/>
</dbReference>